<keyword evidence="2" id="KW-1185">Reference proteome</keyword>
<sequence>MFRLNTALTQSDALATRLYNALPLRKAVPVATGANLRVTETCVPLRRNRKRRAATYSSPEAVRTTWF</sequence>
<dbReference type="Proteomes" id="UP000600865">
    <property type="component" value="Unassembled WGS sequence"/>
</dbReference>
<proteinExistence type="predicted"/>
<accession>A0A918KUB6</accession>
<protein>
    <submittedName>
        <fullName evidence="1">Uncharacterized protein</fullName>
    </submittedName>
</protein>
<gene>
    <name evidence="1" type="ORF">GCM10011309_24760</name>
</gene>
<dbReference type="AlphaFoldDB" id="A0A918KUB6"/>
<evidence type="ECO:0000313" key="1">
    <source>
        <dbReference type="EMBL" id="GGX73724.1"/>
    </source>
</evidence>
<dbReference type="EMBL" id="BMYV01000003">
    <property type="protein sequence ID" value="GGX73724.1"/>
    <property type="molecule type" value="Genomic_DNA"/>
</dbReference>
<evidence type="ECO:0000313" key="2">
    <source>
        <dbReference type="Proteomes" id="UP000600865"/>
    </source>
</evidence>
<name>A0A918KUB6_9PROT</name>
<comment type="caution">
    <text evidence="1">The sequence shown here is derived from an EMBL/GenBank/DDBJ whole genome shotgun (WGS) entry which is preliminary data.</text>
</comment>
<organism evidence="1 2">
    <name type="scientific">Litorimonas cladophorae</name>
    <dbReference type="NCBI Taxonomy" id="1220491"/>
    <lineage>
        <taxon>Bacteria</taxon>
        <taxon>Pseudomonadati</taxon>
        <taxon>Pseudomonadota</taxon>
        <taxon>Alphaproteobacteria</taxon>
        <taxon>Maricaulales</taxon>
        <taxon>Robiginitomaculaceae</taxon>
    </lineage>
</organism>
<reference evidence="1 2" key="1">
    <citation type="journal article" date="2014" name="Int. J. Syst. Evol. Microbiol.">
        <title>Complete genome sequence of Corynebacterium casei LMG S-19264T (=DSM 44701T), isolated from a smear-ripened cheese.</title>
        <authorList>
            <consortium name="US DOE Joint Genome Institute (JGI-PGF)"/>
            <person name="Walter F."/>
            <person name="Albersmeier A."/>
            <person name="Kalinowski J."/>
            <person name="Ruckert C."/>
        </authorList>
    </citation>
    <scope>NUCLEOTIDE SEQUENCE [LARGE SCALE GENOMIC DNA]</scope>
    <source>
        <strain evidence="1 2">KCTC 23968</strain>
    </source>
</reference>